<gene>
    <name evidence="3" type="ORF">M9Y10_036673</name>
</gene>
<evidence type="ECO:0000259" key="2">
    <source>
        <dbReference type="PROSITE" id="PS50086"/>
    </source>
</evidence>
<organism evidence="3 4">
    <name type="scientific">Tritrichomonas musculus</name>
    <dbReference type="NCBI Taxonomy" id="1915356"/>
    <lineage>
        <taxon>Eukaryota</taxon>
        <taxon>Metamonada</taxon>
        <taxon>Parabasalia</taxon>
        <taxon>Tritrichomonadida</taxon>
        <taxon>Tritrichomonadidae</taxon>
        <taxon>Tritrichomonas</taxon>
    </lineage>
</organism>
<dbReference type="EMBL" id="JAPFFF010000060">
    <property type="protein sequence ID" value="KAK8837244.1"/>
    <property type="molecule type" value="Genomic_DNA"/>
</dbReference>
<sequence length="328" mass="38531">MNNTSIINNHDENDDNDWAIPSDVKYNPPNFFLNYESELLLWDFFLKQSLNLSKEEKKLLDQIALHGIPKEHRKQAYLLLTNSLNTLEEIPKVNNMTQDEIDASKTQIHNDIERTYKLMNWMKNEENRKRAEKVLNLLVMSNENISYTQGMNYFSPLIVSIMDNTEAFWTLYHLFQDKIHDQAFIMNRSMEGLMFHNKMHEIFLKACNPFVFNKFESMSIDPIIYTPQWILSAGLGPAMPSSLIYLILDRYIYFGQRSTHSLLLAVIQTQQQIILNAKVSKEIYEALNKIGYLFYQIDLDEFVSIWNDLMISKDDYNAVLNVVSKKDI</sequence>
<keyword evidence="4" id="KW-1185">Reference proteome</keyword>
<feature type="domain" description="Rab-GAP TBC" evidence="2">
    <location>
        <begin position="67"/>
        <end position="255"/>
    </location>
</feature>
<name>A0ABR2GTI0_9EUKA</name>
<dbReference type="InterPro" id="IPR050302">
    <property type="entry name" value="Rab_GAP_TBC_domain"/>
</dbReference>
<dbReference type="Proteomes" id="UP001470230">
    <property type="component" value="Unassembled WGS sequence"/>
</dbReference>
<dbReference type="SMART" id="SM00164">
    <property type="entry name" value="TBC"/>
    <property type="match status" value="1"/>
</dbReference>
<feature type="region of interest" description="Disordered" evidence="1">
    <location>
        <begin position="1"/>
        <end position="21"/>
    </location>
</feature>
<reference evidence="3 4" key="1">
    <citation type="submission" date="2024-04" db="EMBL/GenBank/DDBJ databases">
        <title>Tritrichomonas musculus Genome.</title>
        <authorList>
            <person name="Alves-Ferreira E."/>
            <person name="Grigg M."/>
            <person name="Lorenzi H."/>
            <person name="Galac M."/>
        </authorList>
    </citation>
    <scope>NUCLEOTIDE SEQUENCE [LARGE SCALE GENOMIC DNA]</scope>
    <source>
        <strain evidence="3 4">EAF2021</strain>
    </source>
</reference>
<proteinExistence type="predicted"/>
<comment type="caution">
    <text evidence="3">The sequence shown here is derived from an EMBL/GenBank/DDBJ whole genome shotgun (WGS) entry which is preliminary data.</text>
</comment>
<dbReference type="Gene3D" id="1.10.472.80">
    <property type="entry name" value="Ypt/Rab-GAP domain of gyp1p, domain 3"/>
    <property type="match status" value="1"/>
</dbReference>
<dbReference type="InterPro" id="IPR035969">
    <property type="entry name" value="Rab-GAP_TBC_sf"/>
</dbReference>
<protein>
    <recommendedName>
        <fullName evidence="2">Rab-GAP TBC domain-containing protein</fullName>
    </recommendedName>
</protein>
<dbReference type="InterPro" id="IPR000195">
    <property type="entry name" value="Rab-GAP-TBC_dom"/>
</dbReference>
<dbReference type="Gene3D" id="1.10.8.270">
    <property type="entry name" value="putative rabgap domain of human tbc1 domain family member 14 like domains"/>
    <property type="match status" value="1"/>
</dbReference>
<evidence type="ECO:0000256" key="1">
    <source>
        <dbReference type="SAM" id="MobiDB-lite"/>
    </source>
</evidence>
<dbReference type="SUPFAM" id="SSF47923">
    <property type="entry name" value="Ypt/Rab-GAP domain of gyp1p"/>
    <property type="match status" value="2"/>
</dbReference>
<accession>A0ABR2GTI0</accession>
<dbReference type="PROSITE" id="PS50086">
    <property type="entry name" value="TBC_RABGAP"/>
    <property type="match status" value="1"/>
</dbReference>
<evidence type="ECO:0000313" key="4">
    <source>
        <dbReference type="Proteomes" id="UP001470230"/>
    </source>
</evidence>
<dbReference type="Pfam" id="PF00566">
    <property type="entry name" value="RabGAP-TBC"/>
    <property type="match status" value="1"/>
</dbReference>
<dbReference type="PANTHER" id="PTHR47219">
    <property type="entry name" value="RAB GTPASE-ACTIVATING PROTEIN 1-LIKE"/>
    <property type="match status" value="1"/>
</dbReference>
<dbReference type="PANTHER" id="PTHR47219:SF9">
    <property type="entry name" value="GTPASE ACTIVATING PROTEIN AND CENTROSOME-ASSOCIATED, ISOFORM B"/>
    <property type="match status" value="1"/>
</dbReference>
<evidence type="ECO:0000313" key="3">
    <source>
        <dbReference type="EMBL" id="KAK8837244.1"/>
    </source>
</evidence>